<dbReference type="InterPro" id="IPR009061">
    <property type="entry name" value="DNA-bd_dom_put_sf"/>
</dbReference>
<reference evidence="3" key="1">
    <citation type="submission" date="2017-09" db="EMBL/GenBank/DDBJ databases">
        <authorList>
            <person name="Varghese N."/>
            <person name="Submissions S."/>
        </authorList>
    </citation>
    <scope>NUCLEOTIDE SEQUENCE [LARGE SCALE GENOMIC DNA]</scope>
    <source>
        <strain evidence="3">CGMCC 1.12641</strain>
    </source>
</reference>
<dbReference type="AlphaFoldDB" id="A0A285X0F3"/>
<dbReference type="Gene3D" id="1.10.1660.10">
    <property type="match status" value="1"/>
</dbReference>
<evidence type="ECO:0000313" key="3">
    <source>
        <dbReference type="Proteomes" id="UP000219193"/>
    </source>
</evidence>
<dbReference type="RefSeq" id="WP_097054640.1">
    <property type="nucleotide sequence ID" value="NZ_OCMF01000001.1"/>
</dbReference>
<sequence length="91" mass="10515">MSNVTQLHNATPEQLTDAILQGVKQQLEELKKQYKPKEPEEYLSRSEVAKLLKVDISTIHNWGKAGKLKRHGLGNRIYYKRSEVEQAIQEL</sequence>
<proteinExistence type="predicted"/>
<name>A0A285X0F3_9FLAO</name>
<gene>
    <name evidence="2" type="ORF">SAMN06296241_0367</name>
</gene>
<evidence type="ECO:0000259" key="1">
    <source>
        <dbReference type="Pfam" id="PF12728"/>
    </source>
</evidence>
<dbReference type="InterPro" id="IPR041657">
    <property type="entry name" value="HTH_17"/>
</dbReference>
<dbReference type="SUPFAM" id="SSF46955">
    <property type="entry name" value="Putative DNA-binding domain"/>
    <property type="match status" value="1"/>
</dbReference>
<dbReference type="EMBL" id="OCMF01000001">
    <property type="protein sequence ID" value="SOC78850.1"/>
    <property type="molecule type" value="Genomic_DNA"/>
</dbReference>
<dbReference type="OrthoDB" id="1097811at2"/>
<evidence type="ECO:0000313" key="2">
    <source>
        <dbReference type="EMBL" id="SOC78850.1"/>
    </source>
</evidence>
<dbReference type="Pfam" id="PF12728">
    <property type="entry name" value="HTH_17"/>
    <property type="match status" value="1"/>
</dbReference>
<feature type="domain" description="Helix-turn-helix" evidence="1">
    <location>
        <begin position="42"/>
        <end position="90"/>
    </location>
</feature>
<protein>
    <submittedName>
        <fullName evidence="2">DNA binding domain-containing protein, excisionase family</fullName>
    </submittedName>
</protein>
<accession>A0A285X0F3</accession>
<keyword evidence="3" id="KW-1185">Reference proteome</keyword>
<organism evidence="2 3">
    <name type="scientific">Salinimicrobium sediminis</name>
    <dbReference type="NCBI Taxonomy" id="1343891"/>
    <lineage>
        <taxon>Bacteria</taxon>
        <taxon>Pseudomonadati</taxon>
        <taxon>Bacteroidota</taxon>
        <taxon>Flavobacteriia</taxon>
        <taxon>Flavobacteriales</taxon>
        <taxon>Flavobacteriaceae</taxon>
        <taxon>Salinimicrobium</taxon>
    </lineage>
</organism>
<dbReference type="Proteomes" id="UP000219193">
    <property type="component" value="Unassembled WGS sequence"/>
</dbReference>